<proteinExistence type="predicted"/>
<dbReference type="OrthoDB" id="9806494at2"/>
<dbReference type="RefSeq" id="WP_161694847.1">
    <property type="nucleotide sequence ID" value="NZ_JAAAMU010000002.1"/>
</dbReference>
<evidence type="ECO:0000313" key="1">
    <source>
        <dbReference type="EMBL" id="NBC68238.1"/>
    </source>
</evidence>
<dbReference type="EMBL" id="JAAAMU010000002">
    <property type="protein sequence ID" value="NBC68238.1"/>
    <property type="molecule type" value="Genomic_DNA"/>
</dbReference>
<sequence length="180" mass="19654">MTNFIALIRGINVGGKNKLPMADLKRELEASGLERVQTYIQSGNIVLQSDKDAQQLRADIEAAITRVSGIVTKVMVRTESELNAIVEGCPYAEEASAEGKSVHLTVLHEPITEKQLEKLNASISDRDRYHAEGTALYCHYGQSVLDSKLAGSIAKLGDGTTTRNWNTVLKLQAMIEALKS</sequence>
<organism evidence="1 2">
    <name type="scientific">Paenibacillus sacheonensis</name>
    <dbReference type="NCBI Taxonomy" id="742054"/>
    <lineage>
        <taxon>Bacteria</taxon>
        <taxon>Bacillati</taxon>
        <taxon>Bacillota</taxon>
        <taxon>Bacilli</taxon>
        <taxon>Bacillales</taxon>
        <taxon>Paenibacillaceae</taxon>
        <taxon>Paenibacillus</taxon>
    </lineage>
</organism>
<dbReference type="PIRSF" id="PIRSF008502">
    <property type="entry name" value="UCP008502"/>
    <property type="match status" value="1"/>
</dbReference>
<reference evidence="1 2" key="1">
    <citation type="submission" date="2020-01" db="EMBL/GenBank/DDBJ databases">
        <title>Paenibacillus soybeanensis sp. nov. isolated from the nodules of soybean (Glycine max(L.) Merr).</title>
        <authorList>
            <person name="Wang H."/>
        </authorList>
    </citation>
    <scope>NUCLEOTIDE SEQUENCE [LARGE SCALE GENOMIC DNA]</scope>
    <source>
        <strain evidence="1 2">DSM 23054</strain>
    </source>
</reference>
<dbReference type="Proteomes" id="UP000558113">
    <property type="component" value="Unassembled WGS sequence"/>
</dbReference>
<protein>
    <submittedName>
        <fullName evidence="1">DUF1697 domain-containing protein</fullName>
    </submittedName>
</protein>
<evidence type="ECO:0000313" key="2">
    <source>
        <dbReference type="Proteomes" id="UP000558113"/>
    </source>
</evidence>
<dbReference type="PANTHER" id="PTHR36439">
    <property type="entry name" value="BLL4334 PROTEIN"/>
    <property type="match status" value="1"/>
</dbReference>
<gene>
    <name evidence="1" type="ORF">GT003_04400</name>
</gene>
<name>A0A7X5BVB8_9BACL</name>
<dbReference type="PANTHER" id="PTHR36439:SF1">
    <property type="entry name" value="DUF1697 DOMAIN-CONTAINING PROTEIN"/>
    <property type="match status" value="1"/>
</dbReference>
<dbReference type="InterPro" id="IPR012545">
    <property type="entry name" value="DUF1697"/>
</dbReference>
<dbReference type="AlphaFoldDB" id="A0A7X5BVB8"/>
<dbReference type="Gene3D" id="3.30.70.1280">
    <property type="entry name" value="SP0830-like domains"/>
    <property type="match status" value="1"/>
</dbReference>
<dbReference type="Pfam" id="PF08002">
    <property type="entry name" value="DUF1697"/>
    <property type="match status" value="1"/>
</dbReference>
<accession>A0A7X5BVB8</accession>
<dbReference type="SUPFAM" id="SSF160379">
    <property type="entry name" value="SP0830-like"/>
    <property type="match status" value="1"/>
</dbReference>
<keyword evidence="2" id="KW-1185">Reference proteome</keyword>
<comment type="caution">
    <text evidence="1">The sequence shown here is derived from an EMBL/GenBank/DDBJ whole genome shotgun (WGS) entry which is preliminary data.</text>
</comment>